<dbReference type="EMBL" id="JAATJV010255600">
    <property type="protein sequence ID" value="MBZ3875686.1"/>
    <property type="molecule type" value="Genomic_DNA"/>
</dbReference>
<dbReference type="AlphaFoldDB" id="A0AA41SX32"/>
<reference evidence="1" key="1">
    <citation type="submission" date="2020-03" db="EMBL/GenBank/DDBJ databases">
        <title>Studies in the Genomics of Life Span.</title>
        <authorList>
            <person name="Glass D."/>
        </authorList>
    </citation>
    <scope>NUCLEOTIDE SEQUENCE</scope>
    <source>
        <strain evidence="1">SUZIE</strain>
        <tissue evidence="1">Muscle</tissue>
    </source>
</reference>
<sequence>MKLKEWILIPVKQDPKFNFVGKILGQGNMIKRLQEETVQRSLCWEKAQRETKPRRKSFAKVETQGAVVLDHLGELWWWYPSERCHHQRCHCDLRSATPTYCEECSSTKSMGEQASREHLCPHPLHQKQKKNMDMMIHMQSYEGYKAITARAKGTQNIMTMDMGRFKILMKLMAKMTAMGPGHH</sequence>
<gene>
    <name evidence="1" type="ORF">SUZIE_134180</name>
</gene>
<evidence type="ECO:0000313" key="1">
    <source>
        <dbReference type="EMBL" id="MBZ3875686.1"/>
    </source>
</evidence>
<protein>
    <submittedName>
        <fullName evidence="1">KH domain-containing, RNA-binding, signal transduction-associated protein 1</fullName>
    </submittedName>
</protein>
<comment type="caution">
    <text evidence="1">The sequence shown here is derived from an EMBL/GenBank/DDBJ whole genome shotgun (WGS) entry which is preliminary data.</text>
</comment>
<dbReference type="Proteomes" id="UP001166674">
    <property type="component" value="Unassembled WGS sequence"/>
</dbReference>
<keyword evidence="2" id="KW-1185">Reference proteome</keyword>
<organism evidence="1 2">
    <name type="scientific">Sciurus carolinensis</name>
    <name type="common">Eastern gray squirrel</name>
    <dbReference type="NCBI Taxonomy" id="30640"/>
    <lineage>
        <taxon>Eukaryota</taxon>
        <taxon>Metazoa</taxon>
        <taxon>Chordata</taxon>
        <taxon>Craniata</taxon>
        <taxon>Vertebrata</taxon>
        <taxon>Euteleostomi</taxon>
        <taxon>Mammalia</taxon>
        <taxon>Eutheria</taxon>
        <taxon>Euarchontoglires</taxon>
        <taxon>Glires</taxon>
        <taxon>Rodentia</taxon>
        <taxon>Sciuromorpha</taxon>
        <taxon>Sciuridae</taxon>
        <taxon>Sciurinae</taxon>
        <taxon>Sciurini</taxon>
        <taxon>Sciurus</taxon>
    </lineage>
</organism>
<evidence type="ECO:0000313" key="2">
    <source>
        <dbReference type="Proteomes" id="UP001166674"/>
    </source>
</evidence>
<accession>A0AA41SX32</accession>
<dbReference type="InterPro" id="IPR036612">
    <property type="entry name" value="KH_dom_type_1_sf"/>
</dbReference>
<dbReference type="GO" id="GO:0003723">
    <property type="term" value="F:RNA binding"/>
    <property type="evidence" value="ECO:0007669"/>
    <property type="project" value="InterPro"/>
</dbReference>
<dbReference type="Gene3D" id="3.30.1370.10">
    <property type="entry name" value="K Homology domain, type 1"/>
    <property type="match status" value="1"/>
</dbReference>
<name>A0AA41SX32_SCICA</name>
<proteinExistence type="predicted"/>